<evidence type="ECO:0000256" key="3">
    <source>
        <dbReference type="ARBA" id="ARBA00022989"/>
    </source>
</evidence>
<keyword evidence="3 6" id="KW-1133">Transmembrane helix</keyword>
<keyword evidence="4 6" id="KW-0472">Membrane</keyword>
<comment type="subcellular location">
    <subcellularLocation>
        <location evidence="1">Membrane</location>
        <topology evidence="1">Multi-pass membrane protein</topology>
    </subcellularLocation>
</comment>
<feature type="compositionally biased region" description="Pro residues" evidence="5">
    <location>
        <begin position="255"/>
        <end position="264"/>
    </location>
</feature>
<dbReference type="InterPro" id="IPR015940">
    <property type="entry name" value="UBA"/>
</dbReference>
<dbReference type="SUPFAM" id="SSF144091">
    <property type="entry name" value="Rhomboid-like"/>
    <property type="match status" value="1"/>
</dbReference>
<feature type="domain" description="UBA" evidence="7">
    <location>
        <begin position="266"/>
        <end position="305"/>
    </location>
</feature>
<keyword evidence="2 6" id="KW-0812">Transmembrane</keyword>
<feature type="region of interest" description="Disordered" evidence="5">
    <location>
        <begin position="221"/>
        <end position="267"/>
    </location>
</feature>
<dbReference type="SUPFAM" id="SSF46934">
    <property type="entry name" value="UBA-like"/>
    <property type="match status" value="1"/>
</dbReference>
<organism evidence="8 9">
    <name type="scientific">Mucor velutinosus</name>
    <dbReference type="NCBI Taxonomy" id="708070"/>
    <lineage>
        <taxon>Eukaryota</taxon>
        <taxon>Fungi</taxon>
        <taxon>Fungi incertae sedis</taxon>
        <taxon>Mucoromycota</taxon>
        <taxon>Mucoromycotina</taxon>
        <taxon>Mucoromycetes</taxon>
        <taxon>Mucorales</taxon>
        <taxon>Mucorineae</taxon>
        <taxon>Mucoraceae</taxon>
        <taxon>Mucor</taxon>
    </lineage>
</organism>
<dbReference type="Pfam" id="PF01694">
    <property type="entry name" value="Rhomboid"/>
    <property type="match status" value="1"/>
</dbReference>
<name>A0AAN7D4D0_9FUNG</name>
<dbReference type="GeneID" id="89950838"/>
<dbReference type="InterPro" id="IPR009060">
    <property type="entry name" value="UBA-like_sf"/>
</dbReference>
<dbReference type="PANTHER" id="PTHR43066:SF21">
    <property type="entry name" value="UBIQUITIN-ASSOCIATED DOMAIN-CONTAINING PROTEIN 2"/>
    <property type="match status" value="1"/>
</dbReference>
<gene>
    <name evidence="8" type="ORF">ATC70_007152</name>
</gene>
<proteinExistence type="predicted"/>
<dbReference type="GO" id="GO:0004252">
    <property type="term" value="F:serine-type endopeptidase activity"/>
    <property type="evidence" value="ECO:0007669"/>
    <property type="project" value="InterPro"/>
</dbReference>
<keyword evidence="9" id="KW-1185">Reference proteome</keyword>
<feature type="transmembrane region" description="Helical" evidence="6">
    <location>
        <begin position="88"/>
        <end position="112"/>
    </location>
</feature>
<dbReference type="CDD" id="cd14279">
    <property type="entry name" value="CUE"/>
    <property type="match status" value="1"/>
</dbReference>
<evidence type="ECO:0000256" key="4">
    <source>
        <dbReference type="ARBA" id="ARBA00023136"/>
    </source>
</evidence>
<evidence type="ECO:0000313" key="9">
    <source>
        <dbReference type="Proteomes" id="UP001304243"/>
    </source>
</evidence>
<dbReference type="InterPro" id="IPR035952">
    <property type="entry name" value="Rhomboid-like_sf"/>
</dbReference>
<feature type="compositionally biased region" description="Low complexity" evidence="5">
    <location>
        <begin position="234"/>
        <end position="246"/>
    </location>
</feature>
<dbReference type="SMART" id="SM00165">
    <property type="entry name" value="UBA"/>
    <property type="match status" value="1"/>
</dbReference>
<feature type="compositionally biased region" description="Polar residues" evidence="5">
    <location>
        <begin position="223"/>
        <end position="233"/>
    </location>
</feature>
<dbReference type="Gene3D" id="1.20.1540.10">
    <property type="entry name" value="Rhomboid-like"/>
    <property type="match status" value="1"/>
</dbReference>
<accession>A0AAN7D4D0</accession>
<protein>
    <recommendedName>
        <fullName evidence="7">UBA domain-containing protein</fullName>
    </recommendedName>
</protein>
<dbReference type="Gene3D" id="1.10.8.10">
    <property type="entry name" value="DNA helicase RuvA subunit, C-terminal domain"/>
    <property type="match status" value="1"/>
</dbReference>
<evidence type="ECO:0000313" key="8">
    <source>
        <dbReference type="EMBL" id="KAK4509848.1"/>
    </source>
</evidence>
<dbReference type="GO" id="GO:0016020">
    <property type="term" value="C:membrane"/>
    <property type="evidence" value="ECO:0007669"/>
    <property type="project" value="UniProtKB-SubCell"/>
</dbReference>
<evidence type="ECO:0000256" key="2">
    <source>
        <dbReference type="ARBA" id="ARBA00022692"/>
    </source>
</evidence>
<dbReference type="RefSeq" id="XP_064676514.1">
    <property type="nucleotide sequence ID" value="XM_064826416.1"/>
</dbReference>
<comment type="caution">
    <text evidence="8">The sequence shown here is derived from an EMBL/GenBank/DDBJ whole genome shotgun (WGS) entry which is preliminary data.</text>
</comment>
<evidence type="ECO:0000256" key="1">
    <source>
        <dbReference type="ARBA" id="ARBA00004141"/>
    </source>
</evidence>
<dbReference type="InterPro" id="IPR022764">
    <property type="entry name" value="Peptidase_S54_rhomboid_dom"/>
</dbReference>
<dbReference type="PANTHER" id="PTHR43066">
    <property type="entry name" value="RHOMBOID-RELATED PROTEIN"/>
    <property type="match status" value="1"/>
</dbReference>
<sequence>MDADGPSGFRNAPVTKFLVPVVGSCSALAIACNLKPHMALQLSHLGIENGQVWRLFTSHWAFSSIGTTVVGTWLIYKMKVVERRYGSARYAALVFISFVASTLLQTSVLAVSSRYGFKSIASGPYAILFSILYQYQKIIPASYQVSMLGATLSDKIYVYAAAAQFLLSNSSSSIIPSMCGLAVGALYDMTDSIKQWRFPKWTRSFTTKYILPVLATNNKKKSSTLTRTPGIAQSSTTTASSSSSATRQRHVPSSRLPPPPPTPPIKEEDIDTMFAMFPNYSRQDIKNALVSSKSDLNRAAEILLTTEPSAGSSGSNNSSQ</sequence>
<evidence type="ECO:0000256" key="6">
    <source>
        <dbReference type="SAM" id="Phobius"/>
    </source>
</evidence>
<evidence type="ECO:0000259" key="7">
    <source>
        <dbReference type="SMART" id="SM00165"/>
    </source>
</evidence>
<dbReference type="AlphaFoldDB" id="A0AAN7D4D0"/>
<evidence type="ECO:0000256" key="5">
    <source>
        <dbReference type="SAM" id="MobiDB-lite"/>
    </source>
</evidence>
<feature type="transmembrane region" description="Helical" evidence="6">
    <location>
        <begin position="55"/>
        <end position="76"/>
    </location>
</feature>
<dbReference type="EMBL" id="JASEJX010000038">
    <property type="protein sequence ID" value="KAK4509848.1"/>
    <property type="molecule type" value="Genomic_DNA"/>
</dbReference>
<dbReference type="Proteomes" id="UP001304243">
    <property type="component" value="Unassembled WGS sequence"/>
</dbReference>
<reference evidence="8 9" key="1">
    <citation type="submission" date="2022-11" db="EMBL/GenBank/DDBJ databases">
        <title>Mucor velutinosus strain NIH1002 WGS.</title>
        <authorList>
            <person name="Subramanian P."/>
            <person name="Mullikin J.C."/>
            <person name="Segre J.A."/>
            <person name="Zelazny A.M."/>
        </authorList>
    </citation>
    <scope>NUCLEOTIDE SEQUENCE [LARGE SCALE GENOMIC DNA]</scope>
    <source>
        <strain evidence="8 9">NIH1002</strain>
    </source>
</reference>